<evidence type="ECO:0000256" key="3">
    <source>
        <dbReference type="ARBA" id="ARBA00022723"/>
    </source>
</evidence>
<keyword evidence="3 6" id="KW-0479">Metal-binding</keyword>
<keyword evidence="7" id="KW-0560">Oxidoreductase</keyword>
<evidence type="ECO:0000256" key="4">
    <source>
        <dbReference type="ARBA" id="ARBA00023004"/>
    </source>
</evidence>
<dbReference type="AlphaFoldDB" id="A0A5Q4BN40"/>
<organism evidence="8 9">
    <name type="scientific">Colletotrichum shisoi</name>
    <dbReference type="NCBI Taxonomy" id="2078593"/>
    <lineage>
        <taxon>Eukaryota</taxon>
        <taxon>Fungi</taxon>
        <taxon>Dikarya</taxon>
        <taxon>Ascomycota</taxon>
        <taxon>Pezizomycotina</taxon>
        <taxon>Sordariomycetes</taxon>
        <taxon>Hypocreomycetidae</taxon>
        <taxon>Glomerellales</taxon>
        <taxon>Glomerellaceae</taxon>
        <taxon>Colletotrichum</taxon>
        <taxon>Colletotrichum destructivum species complex</taxon>
    </lineage>
</organism>
<dbReference type="PANTHER" id="PTHR47582:SF1">
    <property type="entry name" value="P450, PUTATIVE (EUROFUNG)-RELATED"/>
    <property type="match status" value="1"/>
</dbReference>
<dbReference type="PROSITE" id="PS00086">
    <property type="entry name" value="CYTOCHROME_P450"/>
    <property type="match status" value="1"/>
</dbReference>
<evidence type="ECO:0000256" key="2">
    <source>
        <dbReference type="ARBA" id="ARBA00010617"/>
    </source>
</evidence>
<dbReference type="Proteomes" id="UP000326340">
    <property type="component" value="Unassembled WGS sequence"/>
</dbReference>
<comment type="cofactor">
    <cofactor evidence="1 6">
        <name>heme</name>
        <dbReference type="ChEBI" id="CHEBI:30413"/>
    </cofactor>
</comment>
<evidence type="ECO:0000313" key="9">
    <source>
        <dbReference type="Proteomes" id="UP000326340"/>
    </source>
</evidence>
<proteinExistence type="inferred from homology"/>
<dbReference type="EMBL" id="PUHP01000705">
    <property type="protein sequence ID" value="TQN68412.1"/>
    <property type="molecule type" value="Genomic_DNA"/>
</dbReference>
<reference evidence="8 9" key="1">
    <citation type="journal article" date="2019" name="Sci. Rep.">
        <title>Colletotrichum shisoi sp. nov., an anthracnose pathogen of Perilla frutescens in Japan: molecular phylogenetic, morphological and genomic evidence.</title>
        <authorList>
            <person name="Gan P."/>
            <person name="Tsushima A."/>
            <person name="Hiroyama R."/>
            <person name="Narusaka M."/>
            <person name="Takano Y."/>
            <person name="Narusaka Y."/>
            <person name="Kawaradani M."/>
            <person name="Damm U."/>
            <person name="Shirasu K."/>
        </authorList>
    </citation>
    <scope>NUCLEOTIDE SEQUENCE [LARGE SCALE GENOMIC DNA]</scope>
    <source>
        <strain evidence="8 9">PG-2018a</strain>
    </source>
</reference>
<dbReference type="SUPFAM" id="SSF48264">
    <property type="entry name" value="Cytochrome P450"/>
    <property type="match status" value="1"/>
</dbReference>
<dbReference type="Gene3D" id="1.10.630.10">
    <property type="entry name" value="Cytochrome P450"/>
    <property type="match status" value="1"/>
</dbReference>
<dbReference type="Pfam" id="PF00067">
    <property type="entry name" value="p450"/>
    <property type="match status" value="1"/>
</dbReference>
<comment type="caution">
    <text evidence="8">The sequence shown here is derived from an EMBL/GenBank/DDBJ whole genome shotgun (WGS) entry which is preliminary data.</text>
</comment>
<dbReference type="PRINTS" id="PR00465">
    <property type="entry name" value="EP450IV"/>
</dbReference>
<dbReference type="GO" id="GO:0004497">
    <property type="term" value="F:monooxygenase activity"/>
    <property type="evidence" value="ECO:0007669"/>
    <property type="project" value="UniProtKB-KW"/>
</dbReference>
<dbReference type="GO" id="GO:0005506">
    <property type="term" value="F:iron ion binding"/>
    <property type="evidence" value="ECO:0007669"/>
    <property type="project" value="InterPro"/>
</dbReference>
<dbReference type="InterPro" id="IPR002403">
    <property type="entry name" value="Cyt_P450_E_grp-IV"/>
</dbReference>
<protein>
    <submittedName>
        <fullName evidence="8">Cytochrome P450 monooxygenase alt2</fullName>
    </submittedName>
</protein>
<keyword evidence="4 6" id="KW-0408">Iron</keyword>
<evidence type="ECO:0000256" key="6">
    <source>
        <dbReference type="PIRSR" id="PIRSR602403-1"/>
    </source>
</evidence>
<evidence type="ECO:0000313" key="8">
    <source>
        <dbReference type="EMBL" id="TQN68412.1"/>
    </source>
</evidence>
<dbReference type="InterPro" id="IPR017972">
    <property type="entry name" value="Cyt_P450_CS"/>
</dbReference>
<comment type="similarity">
    <text evidence="2 7">Belongs to the cytochrome P450 family.</text>
</comment>
<dbReference type="InterPro" id="IPR001128">
    <property type="entry name" value="Cyt_P450"/>
</dbReference>
<dbReference type="InterPro" id="IPR036396">
    <property type="entry name" value="Cyt_P450_sf"/>
</dbReference>
<evidence type="ECO:0000256" key="7">
    <source>
        <dbReference type="RuleBase" id="RU000461"/>
    </source>
</evidence>
<name>A0A5Q4BN40_9PEZI</name>
<dbReference type="PANTHER" id="PTHR47582">
    <property type="entry name" value="P450, PUTATIVE (EUROFUNG)-RELATED"/>
    <property type="match status" value="1"/>
</dbReference>
<evidence type="ECO:0000256" key="1">
    <source>
        <dbReference type="ARBA" id="ARBA00001971"/>
    </source>
</evidence>
<dbReference type="InterPro" id="IPR053007">
    <property type="entry name" value="CYP450_monoxygenase_sec-met"/>
</dbReference>
<dbReference type="GO" id="GO:0016705">
    <property type="term" value="F:oxidoreductase activity, acting on paired donors, with incorporation or reduction of molecular oxygen"/>
    <property type="evidence" value="ECO:0007669"/>
    <property type="project" value="InterPro"/>
</dbReference>
<keyword evidence="6 7" id="KW-0349">Heme</keyword>
<evidence type="ECO:0000256" key="5">
    <source>
        <dbReference type="ARBA" id="ARBA00023033"/>
    </source>
</evidence>
<keyword evidence="5 7" id="KW-0503">Monooxygenase</keyword>
<gene>
    <name evidence="8" type="primary">Alt2-2</name>
    <name evidence="8" type="ORF">CSHISOI_07066</name>
</gene>
<dbReference type="CDD" id="cd11040">
    <property type="entry name" value="CYP7_CYP8-like"/>
    <property type="match status" value="1"/>
</dbReference>
<dbReference type="OrthoDB" id="1470350at2759"/>
<keyword evidence="9" id="KW-1185">Reference proteome</keyword>
<feature type="binding site" description="axial binding residue" evidence="6">
    <location>
        <position position="457"/>
    </location>
    <ligand>
        <name>heme</name>
        <dbReference type="ChEBI" id="CHEBI:30413"/>
    </ligand>
    <ligandPart>
        <name>Fe</name>
        <dbReference type="ChEBI" id="CHEBI:18248"/>
    </ligandPart>
</feature>
<dbReference type="GO" id="GO:0020037">
    <property type="term" value="F:heme binding"/>
    <property type="evidence" value="ECO:0007669"/>
    <property type="project" value="InterPro"/>
</dbReference>
<accession>A0A5Q4BN40</accession>
<sequence length="525" mass="57787">MADSSSAAAAAATLLERFSSGSSVKLLATALAVFAAILLVIDKLIAAPVDPREPPVVKGILPIMIHRSLDLREHIVPWRLREACRSKLPVCTIPVLNKKMYVINNANLVQSAMRNKTPEFGARIEEIGRILGVDPVIVKRLIKENAVEEISRVTVSALSGENLLSLNLNALKYICGRFNEVKPGSPLQIDDVHHLSRDLIGQATTRALYGDHSLFNNPELVDAIWTYESGLGKLQYGWISKFIAGKAIEARKKIVTGLVGYYMRKLDQGPTVSAVIKGRAEFWRSFGLSDIMLGAMDSLPASSTVNTAPSMFWLIVNVFAESKYLSAVRKEVEGANVITITQEGDKRIATVDVPELGKSCHYLVACYRETLRTENTVTGSPTVTSKDTTITDHETGREYLLKEGVEVQWSASVMHKKSIWGEDSEQYHPSRWLKGTPEINKGSKESFVPFGGGKHLCPGRNFGFAELLGCLAVLAVGFELEGVEVPDHAMLFSTSGLRSPIYGNKSSKATLKRRAGWEDVEWRYK</sequence>